<dbReference type="Gene3D" id="3.40.630.30">
    <property type="match status" value="1"/>
</dbReference>
<dbReference type="AlphaFoldDB" id="A0A4R3YKA3"/>
<feature type="domain" description="N-acetyltransferase" evidence="1">
    <location>
        <begin position="17"/>
        <end position="170"/>
    </location>
</feature>
<gene>
    <name evidence="2" type="ORF">EC912_1067</name>
</gene>
<organism evidence="2 3">
    <name type="scientific">Luteibacter rhizovicinus</name>
    <dbReference type="NCBI Taxonomy" id="242606"/>
    <lineage>
        <taxon>Bacteria</taxon>
        <taxon>Pseudomonadati</taxon>
        <taxon>Pseudomonadota</taxon>
        <taxon>Gammaproteobacteria</taxon>
        <taxon>Lysobacterales</taxon>
        <taxon>Rhodanobacteraceae</taxon>
        <taxon>Luteibacter</taxon>
    </lineage>
</organism>
<dbReference type="InterPro" id="IPR000182">
    <property type="entry name" value="GNAT_dom"/>
</dbReference>
<accession>A0A4R3YKA3</accession>
<dbReference type="GO" id="GO:0016747">
    <property type="term" value="F:acyltransferase activity, transferring groups other than amino-acyl groups"/>
    <property type="evidence" value="ECO:0007669"/>
    <property type="project" value="InterPro"/>
</dbReference>
<proteinExistence type="predicted"/>
<dbReference type="OrthoDB" id="8304386at2"/>
<dbReference type="SUPFAM" id="SSF55729">
    <property type="entry name" value="Acyl-CoA N-acyltransferases (Nat)"/>
    <property type="match status" value="1"/>
</dbReference>
<evidence type="ECO:0000313" key="2">
    <source>
        <dbReference type="EMBL" id="TCV92670.1"/>
    </source>
</evidence>
<dbReference type="InterPro" id="IPR016181">
    <property type="entry name" value="Acyl_CoA_acyltransferase"/>
</dbReference>
<comment type="caution">
    <text evidence="2">The sequence shown here is derived from an EMBL/GenBank/DDBJ whole genome shotgun (WGS) entry which is preliminary data.</text>
</comment>
<sequence length="176" mass="18997">MSGHYDAAMPIPLRIVPAIGSYRDAALRLCVHSEQRAFVSAMPDTFADIDVCPGSEALAILEGDTVVGFVRIERNVSVVTGRPAPGSLGLRSFLIDATQQGRGLGAGALEAIRQDLSRRYPDRDRIVLTVNLRNASAVRLYGRAGYVDDGQLYHGGDAGPQHVLWRPLISDTSKEP</sequence>
<dbReference type="Pfam" id="PF00583">
    <property type="entry name" value="Acetyltransf_1"/>
    <property type="match status" value="1"/>
</dbReference>
<protein>
    <submittedName>
        <fullName evidence="2">Acetyltransferase (GNAT) family protein</fullName>
    </submittedName>
</protein>
<name>A0A4R3YKA3_9GAMM</name>
<dbReference type="EMBL" id="SMCS01000006">
    <property type="protein sequence ID" value="TCV92670.1"/>
    <property type="molecule type" value="Genomic_DNA"/>
</dbReference>
<keyword evidence="2" id="KW-0808">Transferase</keyword>
<dbReference type="PROSITE" id="PS51186">
    <property type="entry name" value="GNAT"/>
    <property type="match status" value="1"/>
</dbReference>
<evidence type="ECO:0000313" key="3">
    <source>
        <dbReference type="Proteomes" id="UP000295645"/>
    </source>
</evidence>
<keyword evidence="3" id="KW-1185">Reference proteome</keyword>
<dbReference type="CDD" id="cd04301">
    <property type="entry name" value="NAT_SF"/>
    <property type="match status" value="1"/>
</dbReference>
<evidence type="ECO:0000259" key="1">
    <source>
        <dbReference type="PROSITE" id="PS51186"/>
    </source>
</evidence>
<dbReference type="Proteomes" id="UP000295645">
    <property type="component" value="Unassembled WGS sequence"/>
</dbReference>
<reference evidence="2 3" key="1">
    <citation type="submission" date="2019-03" db="EMBL/GenBank/DDBJ databases">
        <title>Above-ground endophytic microbial communities from plants in different locations in the United States.</title>
        <authorList>
            <person name="Frank C."/>
        </authorList>
    </citation>
    <scope>NUCLEOTIDE SEQUENCE [LARGE SCALE GENOMIC DNA]</scope>
    <source>
        <strain evidence="2 3">LP_13_YM</strain>
    </source>
</reference>